<evidence type="ECO:0000313" key="2">
    <source>
        <dbReference type="Proteomes" id="UP000245626"/>
    </source>
</evidence>
<keyword evidence="2" id="KW-1185">Reference proteome</keyword>
<sequence length="162" mass="18398">MRKEKSNRTNEQVNPPPIDDRYLLHTVSVPCVDGVERRIRRQTASRTSIVGNLSPSLSPSSLPSRGNSLCPRPIARWPYQLVSSNATPPLLSPTLFQTFLLSSSSTLILGKWNLNPHPTRRKENRSAVQSIIHPKKGKKRRGRRVTEGKGDWRRGESERVWK</sequence>
<dbReference type="Proteomes" id="UP000245626">
    <property type="component" value="Unassembled WGS sequence"/>
</dbReference>
<name>A0ACD0NTF0_9BASI</name>
<protein>
    <submittedName>
        <fullName evidence="1">Uncharacterized protein</fullName>
    </submittedName>
</protein>
<proteinExistence type="predicted"/>
<reference evidence="1 2" key="1">
    <citation type="journal article" date="2018" name="Mol. Biol. Evol.">
        <title>Broad Genomic Sampling Reveals a Smut Pathogenic Ancestry of the Fungal Clade Ustilaginomycotina.</title>
        <authorList>
            <person name="Kijpornyongpan T."/>
            <person name="Mondo S.J."/>
            <person name="Barry K."/>
            <person name="Sandor L."/>
            <person name="Lee J."/>
            <person name="Lipzen A."/>
            <person name="Pangilinan J."/>
            <person name="LaButti K."/>
            <person name="Hainaut M."/>
            <person name="Henrissat B."/>
            <person name="Grigoriev I.V."/>
            <person name="Spatafora J.W."/>
            <person name="Aime M.C."/>
        </authorList>
    </citation>
    <scope>NUCLEOTIDE SEQUENCE [LARGE SCALE GENOMIC DNA]</scope>
    <source>
        <strain evidence="1 2">SA 807</strain>
    </source>
</reference>
<gene>
    <name evidence="1" type="ORF">IE53DRAFT_163613</name>
</gene>
<accession>A0ACD0NTF0</accession>
<dbReference type="EMBL" id="KZ820099">
    <property type="protein sequence ID" value="PWN49090.1"/>
    <property type="molecule type" value="Genomic_DNA"/>
</dbReference>
<evidence type="ECO:0000313" key="1">
    <source>
        <dbReference type="EMBL" id="PWN49090.1"/>
    </source>
</evidence>
<organism evidence="1 2">
    <name type="scientific">Violaceomyces palustris</name>
    <dbReference type="NCBI Taxonomy" id="1673888"/>
    <lineage>
        <taxon>Eukaryota</taxon>
        <taxon>Fungi</taxon>
        <taxon>Dikarya</taxon>
        <taxon>Basidiomycota</taxon>
        <taxon>Ustilaginomycotina</taxon>
        <taxon>Ustilaginomycetes</taxon>
        <taxon>Violaceomycetales</taxon>
        <taxon>Violaceomycetaceae</taxon>
        <taxon>Violaceomyces</taxon>
    </lineage>
</organism>